<keyword evidence="2" id="KW-0547">Nucleotide-binding</keyword>
<dbReference type="InterPro" id="IPR013792">
    <property type="entry name" value="RNA3'P_cycl/enolpyr_Trfase_a/b"/>
</dbReference>
<name>A0A6A5V170_9PLEO</name>
<feature type="binding site" evidence="2">
    <location>
        <begin position="320"/>
        <end position="324"/>
    </location>
    <ligand>
        <name>ATP</name>
        <dbReference type="ChEBI" id="CHEBI:30616"/>
    </ligand>
</feature>
<dbReference type="PANTHER" id="PTHR11096">
    <property type="entry name" value="RNA 3' TERMINAL PHOSPHATE CYCLASE"/>
    <property type="match status" value="1"/>
</dbReference>
<dbReference type="EMBL" id="ML976699">
    <property type="protein sequence ID" value="KAF1970628.1"/>
    <property type="molecule type" value="Genomic_DNA"/>
</dbReference>
<keyword evidence="5" id="KW-1185">Reference proteome</keyword>
<feature type="binding site" evidence="2">
    <location>
        <position position="112"/>
    </location>
    <ligand>
        <name>ATP</name>
        <dbReference type="ChEBI" id="CHEBI:30616"/>
    </ligand>
</feature>
<dbReference type="PANTHER" id="PTHR11096:SF0">
    <property type="entry name" value="RNA 3'-TERMINAL PHOSPHATE CYCLASE"/>
    <property type="match status" value="1"/>
</dbReference>
<dbReference type="SUPFAM" id="SSF55205">
    <property type="entry name" value="EPT/RTPC-like"/>
    <property type="match status" value="1"/>
</dbReference>
<dbReference type="GO" id="GO:0005524">
    <property type="term" value="F:ATP binding"/>
    <property type="evidence" value="ECO:0007669"/>
    <property type="project" value="UniProtKB-KW"/>
</dbReference>
<evidence type="ECO:0000256" key="2">
    <source>
        <dbReference type="PIRSR" id="PIRSR005378-2"/>
    </source>
</evidence>
<feature type="active site" description="Tele-AMP-histidine intermediate" evidence="1">
    <location>
        <position position="353"/>
    </location>
</feature>
<reference evidence="4" key="1">
    <citation type="journal article" date="2020" name="Stud. Mycol.">
        <title>101 Dothideomycetes genomes: a test case for predicting lifestyles and emergence of pathogens.</title>
        <authorList>
            <person name="Haridas S."/>
            <person name="Albert R."/>
            <person name="Binder M."/>
            <person name="Bloem J."/>
            <person name="Labutti K."/>
            <person name="Salamov A."/>
            <person name="Andreopoulos B."/>
            <person name="Baker S."/>
            <person name="Barry K."/>
            <person name="Bills G."/>
            <person name="Bluhm B."/>
            <person name="Cannon C."/>
            <person name="Castanera R."/>
            <person name="Culley D."/>
            <person name="Daum C."/>
            <person name="Ezra D."/>
            <person name="Gonzalez J."/>
            <person name="Henrissat B."/>
            <person name="Kuo A."/>
            <person name="Liang C."/>
            <person name="Lipzen A."/>
            <person name="Lutzoni F."/>
            <person name="Magnuson J."/>
            <person name="Mondo S."/>
            <person name="Nolan M."/>
            <person name="Ohm R."/>
            <person name="Pangilinan J."/>
            <person name="Park H.-J."/>
            <person name="Ramirez L."/>
            <person name="Alfaro M."/>
            <person name="Sun H."/>
            <person name="Tritt A."/>
            <person name="Yoshinaga Y."/>
            <person name="Zwiers L.-H."/>
            <person name="Turgeon B."/>
            <person name="Goodwin S."/>
            <person name="Spatafora J."/>
            <person name="Crous P."/>
            <person name="Grigoriev I."/>
        </authorList>
    </citation>
    <scope>NUCLEOTIDE SEQUENCE</scope>
    <source>
        <strain evidence="4">CBS 107.79</strain>
    </source>
</reference>
<dbReference type="Gene3D" id="3.30.360.20">
    <property type="entry name" value="RNA 3'-terminal phosphate cyclase, insert domain"/>
    <property type="match status" value="1"/>
</dbReference>
<proteinExistence type="predicted"/>
<feature type="domain" description="RNA 3'-terminal phosphate cyclase" evidence="3">
    <location>
        <begin position="12"/>
        <end position="369"/>
    </location>
</feature>
<dbReference type="InterPro" id="IPR023797">
    <property type="entry name" value="RNA3'_phos_cyclase_dom"/>
</dbReference>
<sequence>MAKPIHLQGTTLEGGGQLLRLATCLSALTSTPITITDIRGKRSGGGGLKAQHLTSVQWLGAASNARLSGVGLKSKEITFAPGKGGISRLEWRNGGDVSIKQNTPGSVNLVLQAVLPFMLFANIGSNEGEEIKKVRVKITGGTNVSNSPSCDYVEQVLMPMFSLIGIPPIETQIHARGWSQGSSGLGSMTYTIKPLRKPLPAFQLVERGEIKSVRATIIAPRDAEAHFRDELDVVFAQREANIFGAREPEIEVSFEDSKHEKRYYLLLVATTTTGIKLGRDWLYDRGVRAGKTDAVISSIVRKVSSDLIEEIEQGACVDEHMRDQLVVFQALAVGKSSVYGGKRKAALVEPSLHAKTAHWVAKEVIDVAFDDEGGCKGIGFGAGQTGDEGHADELSTDKALARDLEKLRVAGN</sequence>
<dbReference type="PIRSF" id="PIRSF005378">
    <property type="entry name" value="RNA3'_term_phos_cycl_euk"/>
    <property type="match status" value="1"/>
</dbReference>
<gene>
    <name evidence="4" type="ORF">BU23DRAFT_205588</name>
</gene>
<dbReference type="GO" id="GO:0003963">
    <property type="term" value="F:RNA-3'-phosphate cyclase activity"/>
    <property type="evidence" value="ECO:0007669"/>
    <property type="project" value="TreeGrafter"/>
</dbReference>
<dbReference type="Gene3D" id="3.65.10.20">
    <property type="entry name" value="RNA 3'-terminal phosphate cyclase domain"/>
    <property type="match status" value="1"/>
</dbReference>
<dbReference type="InterPro" id="IPR037136">
    <property type="entry name" value="RNA3'_phos_cyclase_dom_sf"/>
</dbReference>
<evidence type="ECO:0000313" key="5">
    <source>
        <dbReference type="Proteomes" id="UP000800036"/>
    </source>
</evidence>
<evidence type="ECO:0000259" key="3">
    <source>
        <dbReference type="Pfam" id="PF01137"/>
    </source>
</evidence>
<dbReference type="OrthoDB" id="25029at2759"/>
<dbReference type="AlphaFoldDB" id="A0A6A5V170"/>
<dbReference type="InterPro" id="IPR000228">
    <property type="entry name" value="RNA3'_term_phos_cyc"/>
</dbReference>
<dbReference type="GO" id="GO:0005634">
    <property type="term" value="C:nucleus"/>
    <property type="evidence" value="ECO:0007669"/>
    <property type="project" value="TreeGrafter"/>
</dbReference>
<accession>A0A6A5V170</accession>
<protein>
    <submittedName>
        <fullName evidence="4">RNA 3'-terminal phosphate cyclase</fullName>
    </submittedName>
</protein>
<dbReference type="GO" id="GO:0006396">
    <property type="term" value="P:RNA processing"/>
    <property type="evidence" value="ECO:0007669"/>
    <property type="project" value="InterPro"/>
</dbReference>
<dbReference type="Proteomes" id="UP000800036">
    <property type="component" value="Unassembled WGS sequence"/>
</dbReference>
<dbReference type="Pfam" id="PF01137">
    <property type="entry name" value="RTC"/>
    <property type="match status" value="1"/>
</dbReference>
<organism evidence="4 5">
    <name type="scientific">Bimuria novae-zelandiae CBS 107.79</name>
    <dbReference type="NCBI Taxonomy" id="1447943"/>
    <lineage>
        <taxon>Eukaryota</taxon>
        <taxon>Fungi</taxon>
        <taxon>Dikarya</taxon>
        <taxon>Ascomycota</taxon>
        <taxon>Pezizomycotina</taxon>
        <taxon>Dothideomycetes</taxon>
        <taxon>Pleosporomycetidae</taxon>
        <taxon>Pleosporales</taxon>
        <taxon>Massarineae</taxon>
        <taxon>Didymosphaeriaceae</taxon>
        <taxon>Bimuria</taxon>
    </lineage>
</organism>
<keyword evidence="2" id="KW-0067">ATP-binding</keyword>
<evidence type="ECO:0000256" key="1">
    <source>
        <dbReference type="PIRSR" id="PIRSR005378-1"/>
    </source>
</evidence>
<evidence type="ECO:0000313" key="4">
    <source>
        <dbReference type="EMBL" id="KAF1970628.1"/>
    </source>
</evidence>
<dbReference type="InterPro" id="IPR036553">
    <property type="entry name" value="RPTC_insert"/>
</dbReference>